<evidence type="ECO:0000313" key="2">
    <source>
        <dbReference type="EMBL" id="PCE62928.1"/>
    </source>
</evidence>
<gene>
    <name evidence="2" type="ORF">B7P33_16770</name>
</gene>
<accession>A0A2A4G4M1</accession>
<dbReference type="PANTHER" id="PTHR46825">
    <property type="entry name" value="D-ALANYL-D-ALANINE-CARBOXYPEPTIDASE/ENDOPEPTIDASE AMPH"/>
    <property type="match status" value="1"/>
</dbReference>
<dbReference type="EMBL" id="NBWU01000007">
    <property type="protein sequence ID" value="PCE62928.1"/>
    <property type="molecule type" value="Genomic_DNA"/>
</dbReference>
<name>A0A2A4G4M1_9FLAO</name>
<protein>
    <recommendedName>
        <fullName evidence="1">Beta-lactamase-related domain-containing protein</fullName>
    </recommendedName>
</protein>
<dbReference type="PANTHER" id="PTHR46825:SF9">
    <property type="entry name" value="BETA-LACTAMASE-RELATED DOMAIN-CONTAINING PROTEIN"/>
    <property type="match status" value="1"/>
</dbReference>
<dbReference type="Proteomes" id="UP000219559">
    <property type="component" value="Unassembled WGS sequence"/>
</dbReference>
<comment type="caution">
    <text evidence="2">The sequence shown here is derived from an EMBL/GenBank/DDBJ whole genome shotgun (WGS) entry which is preliminary data.</text>
</comment>
<reference evidence="2 3" key="1">
    <citation type="submission" date="2017-04" db="EMBL/GenBank/DDBJ databases">
        <title>A new member of the family Flavobacteriaceae isolated from ascidians.</title>
        <authorList>
            <person name="Chen L."/>
        </authorList>
    </citation>
    <scope>NUCLEOTIDE SEQUENCE [LARGE SCALE GENOMIC DNA]</scope>
    <source>
        <strain evidence="2 3">HQA918</strain>
    </source>
</reference>
<feature type="domain" description="Beta-lactamase-related" evidence="1">
    <location>
        <begin position="67"/>
        <end position="327"/>
    </location>
</feature>
<dbReference type="OrthoDB" id="9793489at2"/>
<dbReference type="Gene3D" id="1.25.40.10">
    <property type="entry name" value="Tetratricopeptide repeat domain"/>
    <property type="match status" value="1"/>
</dbReference>
<proteinExistence type="predicted"/>
<dbReference type="InterPro" id="IPR012338">
    <property type="entry name" value="Beta-lactam/transpept-like"/>
</dbReference>
<sequence>MSWPNSELVPYFLYFGSHHRSSIMKTSFTPLFYWVLFLGIFSGISQPITPDTATFKKELKSLEHFFNIPGLAAVVSQNDSLIFENYSGFADYETSTRVNAGTLFPVASITKVFSGVLAHQLVKEGVLDFETKANTYGPFENLGDSILVKHILSHTSEGKLGSRFHYSARFGLLTPILEKSSGRTFADLMQQRILDPLAMDQSFLLNDEDQVKQMGIRLATPYFLDPQPEKCFIEYGYSASAGLVSTARELLRFSQALPTDTLLSPKAKTAMFTPFYTGSPYGMGIFTTSWEGHGLLWAYGQYDCYSSLMLQIPELDLHLVLLANNNLMSDPARLIYGDISSSLFALSFLKNFVSPADQTPLFYKLNGKGQERNRTVLDKQLLIAQALAEGFMARFDPSKIKKAELVLKRLFAEYPDYLTYANAQLLHTLAALKDTSFHYDQGPFTTFDTEFEAIGKYLIQKEPDNPYLHLYMGGYYTHLGQIERARPHYLALVNAKNQREHWYTREAAEWLAEHP</sequence>
<keyword evidence="3" id="KW-1185">Reference proteome</keyword>
<dbReference type="AlphaFoldDB" id="A0A2A4G4M1"/>
<dbReference type="InterPro" id="IPR011990">
    <property type="entry name" value="TPR-like_helical_dom_sf"/>
</dbReference>
<dbReference type="InterPro" id="IPR001466">
    <property type="entry name" value="Beta-lactam-related"/>
</dbReference>
<dbReference type="Pfam" id="PF00144">
    <property type="entry name" value="Beta-lactamase"/>
    <property type="match status" value="1"/>
</dbReference>
<evidence type="ECO:0000313" key="3">
    <source>
        <dbReference type="Proteomes" id="UP000219559"/>
    </source>
</evidence>
<dbReference type="Gene3D" id="3.40.710.10">
    <property type="entry name" value="DD-peptidase/beta-lactamase superfamily"/>
    <property type="match status" value="2"/>
</dbReference>
<evidence type="ECO:0000259" key="1">
    <source>
        <dbReference type="Pfam" id="PF00144"/>
    </source>
</evidence>
<dbReference type="SUPFAM" id="SSF56601">
    <property type="entry name" value="beta-lactamase/transpeptidase-like"/>
    <property type="match status" value="1"/>
</dbReference>
<dbReference type="InterPro" id="IPR050491">
    <property type="entry name" value="AmpC-like"/>
</dbReference>
<organism evidence="2 3">
    <name type="scientific">Sediminicola luteus</name>
    <dbReference type="NCBI Taxonomy" id="319238"/>
    <lineage>
        <taxon>Bacteria</taxon>
        <taxon>Pseudomonadati</taxon>
        <taxon>Bacteroidota</taxon>
        <taxon>Flavobacteriia</taxon>
        <taxon>Flavobacteriales</taxon>
        <taxon>Flavobacteriaceae</taxon>
        <taxon>Sediminicola</taxon>
    </lineage>
</organism>